<evidence type="ECO:0000313" key="3">
    <source>
        <dbReference type="Proteomes" id="UP000017200"/>
    </source>
</evidence>
<name>U5HCY8_USTV1</name>
<dbReference type="AlphaFoldDB" id="U5HCY8"/>
<organism evidence="1">
    <name type="scientific">Microbotryum lychnidis-dioicae (strain p1A1 Lamole / MvSl-1064)</name>
    <name type="common">Anther smut fungus</name>
    <dbReference type="NCBI Taxonomy" id="683840"/>
    <lineage>
        <taxon>Eukaryota</taxon>
        <taxon>Fungi</taxon>
        <taxon>Dikarya</taxon>
        <taxon>Basidiomycota</taxon>
        <taxon>Pucciniomycotina</taxon>
        <taxon>Microbotryomycetes</taxon>
        <taxon>Microbotryales</taxon>
        <taxon>Microbotryaceae</taxon>
        <taxon>Microbotryum</taxon>
    </lineage>
</organism>
<accession>U5HCY8</accession>
<dbReference type="EnsemblFungi" id="MVLG_05011T0">
    <property type="protein sequence ID" value="MVLG_05011T0"/>
    <property type="gene ID" value="MVLG_05011"/>
</dbReference>
<protein>
    <submittedName>
        <fullName evidence="1 2">Uncharacterized protein</fullName>
    </submittedName>
</protein>
<dbReference type="STRING" id="683840.U5HCY8"/>
<dbReference type="OMA" id="CICNWAG"/>
<dbReference type="InParanoid" id="U5HCY8"/>
<keyword evidence="3" id="KW-1185">Reference proteome</keyword>
<dbReference type="OrthoDB" id="10286766at2759"/>
<reference evidence="1" key="2">
    <citation type="submission" date="2010-11" db="EMBL/GenBank/DDBJ databases">
        <authorList>
            <consortium name="The Broad Institute Genome Sequencing Platform"/>
            <person name="Earl A."/>
            <person name="Ward D."/>
            <person name="Feldgarden M."/>
            <person name="Gevers D."/>
            <person name="Butler R."/>
            <person name="Young S.K."/>
            <person name="Zeng Q."/>
            <person name="Gargeya S."/>
            <person name="Fitzgerald M."/>
            <person name="Haas B."/>
            <person name="Abouelleil A."/>
            <person name="Alvarado L."/>
            <person name="Arachchi H.M."/>
            <person name="Berlin A."/>
            <person name="Brown A."/>
            <person name="Chapman S.B."/>
            <person name="Chen Z."/>
            <person name="Dunbar C."/>
            <person name="Freedman E."/>
            <person name="Gearin G."/>
            <person name="Gellesch M."/>
            <person name="Goldberg J."/>
            <person name="Griggs A."/>
            <person name="Gujja S."/>
            <person name="Heilman E."/>
            <person name="Heiman D."/>
            <person name="Howarth C."/>
            <person name="Larson L."/>
            <person name="Lui A."/>
            <person name="MacDonald P.J.P."/>
            <person name="Mehta T."/>
            <person name="Montmayeur A."/>
            <person name="Murphy C."/>
            <person name="Neiman D."/>
            <person name="Pearson M."/>
            <person name="Priest M."/>
            <person name="Roberts A."/>
            <person name="Saif S."/>
            <person name="Shea T."/>
            <person name="Shenoy N."/>
            <person name="Sisk P."/>
            <person name="Stolte C."/>
            <person name="Sykes S."/>
            <person name="White J."/>
            <person name="Yandava C."/>
            <person name="Wortman J."/>
            <person name="Nusbaum C."/>
            <person name="Birren B."/>
        </authorList>
    </citation>
    <scope>NUCLEOTIDE SEQUENCE</scope>
    <source>
        <strain evidence="1">P1A1 Lamole</strain>
    </source>
</reference>
<evidence type="ECO:0000313" key="2">
    <source>
        <dbReference type="EnsemblFungi" id="MVLG_05011T0"/>
    </source>
</evidence>
<reference evidence="1 3" key="3">
    <citation type="journal article" date="2015" name="BMC Genomics">
        <title>Sex and parasites: genomic and transcriptomic analysis of Microbotryum lychnidis-dioicae, the biotrophic and plant-castrating anther smut fungus.</title>
        <authorList>
            <person name="Perlin M.H."/>
            <person name="Amselem J."/>
            <person name="Fontanillas E."/>
            <person name="Toh S.S."/>
            <person name="Chen Z."/>
            <person name="Goldberg J."/>
            <person name="Duplessis S."/>
            <person name="Henrissat B."/>
            <person name="Young S."/>
            <person name="Zeng Q."/>
            <person name="Aguileta G."/>
            <person name="Petit E."/>
            <person name="Badouin H."/>
            <person name="Andrews J."/>
            <person name="Razeeq D."/>
            <person name="Gabaldon T."/>
            <person name="Quesneville H."/>
            <person name="Giraud T."/>
            <person name="Hood M.E."/>
            <person name="Schultz D.J."/>
            <person name="Cuomo C.A."/>
        </authorList>
    </citation>
    <scope>NUCLEOTIDE SEQUENCE [LARGE SCALE GENOMIC DNA]</scope>
    <source>
        <strain evidence="1">P1A1 Lamole</strain>
        <strain evidence="3">p1A1 Lamole</strain>
    </source>
</reference>
<dbReference type="Proteomes" id="UP000017200">
    <property type="component" value="Unassembled WGS sequence"/>
</dbReference>
<sequence length="236" mass="26683">MTSNPLFDSSMSYKATRPLVAPPDANSIRTTVVSAAEFPNWLASQRETINWQRHKSKSYKSKALIEGQANQPPNPETRLKGQHRKVMFEQCICNWAGSPRSVTESMRKRIRKSSIKCGCKAAITVSYYRDNPTIYHVVITPHNNHDPYSSEYLLRSRLSAPAQLWLSEVASKGLDRSTLKLMQLSEEETMNIGDLGSSPTIPEILRVRYRDVYNKVQQNMPSQSPRASAARENVNA</sequence>
<gene>
    <name evidence="1" type="ORF">MVLG_05011</name>
</gene>
<reference evidence="2" key="4">
    <citation type="submission" date="2015-06" db="UniProtKB">
        <authorList>
            <consortium name="EnsemblFungi"/>
        </authorList>
    </citation>
    <scope>IDENTIFICATION</scope>
</reference>
<dbReference type="EMBL" id="GL541704">
    <property type="protein sequence ID" value="KDE04540.1"/>
    <property type="molecule type" value="Genomic_DNA"/>
</dbReference>
<evidence type="ECO:0000313" key="1">
    <source>
        <dbReference type="EMBL" id="KDE04540.1"/>
    </source>
</evidence>
<dbReference type="EMBL" id="AEIJ01000498">
    <property type="status" value="NOT_ANNOTATED_CDS"/>
    <property type="molecule type" value="Genomic_DNA"/>
</dbReference>
<proteinExistence type="predicted"/>
<reference evidence="3" key="1">
    <citation type="submission" date="2010-11" db="EMBL/GenBank/DDBJ databases">
        <title>The genome sequence of Microbotryum violaceum strain p1A1 Lamole.</title>
        <authorList>
            <person name="Cuomo C."/>
            <person name="Perlin M."/>
            <person name="Young S.K."/>
            <person name="Zeng Q."/>
            <person name="Gargeya S."/>
            <person name="Alvarado L."/>
            <person name="Berlin A."/>
            <person name="Chapman S.B."/>
            <person name="Chen Z."/>
            <person name="Freedman E."/>
            <person name="Gellesch M."/>
            <person name="Goldberg J."/>
            <person name="Griggs A."/>
            <person name="Gujja S."/>
            <person name="Heilman E."/>
            <person name="Heiman D."/>
            <person name="Howarth C."/>
            <person name="Mehta T."/>
            <person name="Neiman D."/>
            <person name="Pearson M."/>
            <person name="Roberts A."/>
            <person name="Saif S."/>
            <person name="Shea T."/>
            <person name="Shenoy N."/>
            <person name="Sisk P."/>
            <person name="Stolte C."/>
            <person name="Sykes S."/>
            <person name="White J."/>
            <person name="Yandava C."/>
            <person name="Haas B."/>
            <person name="Nusbaum C."/>
            <person name="Birren B."/>
        </authorList>
    </citation>
    <scope>NUCLEOTIDE SEQUENCE [LARGE SCALE GENOMIC DNA]</scope>
    <source>
        <strain evidence="3">p1A1 Lamole</strain>
    </source>
</reference>
<dbReference type="HOGENOM" id="CLU_1176183_0_0_1"/>